<keyword evidence="2" id="KW-1185">Reference proteome</keyword>
<dbReference type="EMBL" id="FN430238">
    <property type="protein sequence ID" value="CAZ83482.1"/>
    <property type="molecule type" value="Genomic_DNA"/>
</dbReference>
<protein>
    <submittedName>
        <fullName evidence="1">(Perigord truffle) hypothetical protein</fullName>
    </submittedName>
</protein>
<dbReference type="HOGENOM" id="CLU_3433199_0_0_1"/>
<accession>D5GG39</accession>
<name>D5GG39_TUBMM</name>
<dbReference type="KEGG" id="tml:GSTUM_00001983001"/>
<reference evidence="1 2" key="1">
    <citation type="journal article" date="2010" name="Nature">
        <title>Perigord black truffle genome uncovers evolutionary origins and mechanisms of symbiosis.</title>
        <authorList>
            <person name="Martin F."/>
            <person name="Kohler A."/>
            <person name="Murat C."/>
            <person name="Balestrini R."/>
            <person name="Coutinho P.M."/>
            <person name="Jaillon O."/>
            <person name="Montanini B."/>
            <person name="Morin E."/>
            <person name="Noel B."/>
            <person name="Percudani R."/>
            <person name="Porcel B."/>
            <person name="Rubini A."/>
            <person name="Amicucci A."/>
            <person name="Amselem J."/>
            <person name="Anthouard V."/>
            <person name="Arcioni S."/>
            <person name="Artiguenave F."/>
            <person name="Aury J.M."/>
            <person name="Ballario P."/>
            <person name="Bolchi A."/>
            <person name="Brenna A."/>
            <person name="Brun A."/>
            <person name="Buee M."/>
            <person name="Cantarel B."/>
            <person name="Chevalier G."/>
            <person name="Couloux A."/>
            <person name="Da Silva C."/>
            <person name="Denoeud F."/>
            <person name="Duplessis S."/>
            <person name="Ghignone S."/>
            <person name="Hilselberger B."/>
            <person name="Iotti M."/>
            <person name="Marcais B."/>
            <person name="Mello A."/>
            <person name="Miranda M."/>
            <person name="Pacioni G."/>
            <person name="Quesneville H."/>
            <person name="Riccioni C."/>
            <person name="Ruotolo R."/>
            <person name="Splivallo R."/>
            <person name="Stocchi V."/>
            <person name="Tisserant E."/>
            <person name="Viscomi A.R."/>
            <person name="Zambonelli A."/>
            <person name="Zampieri E."/>
            <person name="Henrissat B."/>
            <person name="Lebrun M.H."/>
            <person name="Paolocci F."/>
            <person name="Bonfante P."/>
            <person name="Ottonello S."/>
            <person name="Wincker P."/>
        </authorList>
    </citation>
    <scope>NUCLEOTIDE SEQUENCE [LARGE SCALE GENOMIC DNA]</scope>
    <source>
        <strain evidence="1 2">Mel28</strain>
    </source>
</reference>
<dbReference type="InParanoid" id="D5GG39"/>
<evidence type="ECO:0000313" key="2">
    <source>
        <dbReference type="Proteomes" id="UP000006911"/>
    </source>
</evidence>
<gene>
    <name evidence="1" type="ORF">GSTUM_00001983001</name>
</gene>
<sequence length="16" mass="1785">MFGQEIGMVRNGTECI</sequence>
<organism evidence="1 2">
    <name type="scientific">Tuber melanosporum (strain Mel28)</name>
    <name type="common">Perigord black truffle</name>
    <dbReference type="NCBI Taxonomy" id="656061"/>
    <lineage>
        <taxon>Eukaryota</taxon>
        <taxon>Fungi</taxon>
        <taxon>Dikarya</taxon>
        <taxon>Ascomycota</taxon>
        <taxon>Pezizomycotina</taxon>
        <taxon>Pezizomycetes</taxon>
        <taxon>Pezizales</taxon>
        <taxon>Tuberaceae</taxon>
        <taxon>Tuber</taxon>
    </lineage>
</organism>
<evidence type="ECO:0000313" key="1">
    <source>
        <dbReference type="EMBL" id="CAZ83482.1"/>
    </source>
</evidence>
<dbReference type="AlphaFoldDB" id="D5GG39"/>
<proteinExistence type="predicted"/>
<dbReference type="Proteomes" id="UP000006911">
    <property type="component" value="Unassembled WGS sequence"/>
</dbReference>